<protein>
    <recommendedName>
        <fullName evidence="12">Fluoride ion transporter CrcB</fullName>
    </recommendedName>
</protein>
<evidence type="ECO:0000256" key="3">
    <source>
        <dbReference type="ARBA" id="ARBA00022475"/>
    </source>
</evidence>
<evidence type="ECO:0000313" key="11">
    <source>
        <dbReference type="Proteomes" id="UP000327157"/>
    </source>
</evidence>
<dbReference type="EMBL" id="SMOL01000148">
    <property type="protein sequence ID" value="KAB2629074.1"/>
    <property type="molecule type" value="Genomic_DNA"/>
</dbReference>
<reference evidence="10 11" key="3">
    <citation type="submission" date="2019-11" db="EMBL/GenBank/DDBJ databases">
        <title>A de novo genome assembly of a pear dwarfing rootstock.</title>
        <authorList>
            <person name="Wang F."/>
            <person name="Wang J."/>
            <person name="Li S."/>
            <person name="Zhang Y."/>
            <person name="Fang M."/>
            <person name="Ma L."/>
            <person name="Zhao Y."/>
            <person name="Jiang S."/>
        </authorList>
    </citation>
    <scope>NUCLEOTIDE SEQUENCE [LARGE SCALE GENOMIC DNA]</scope>
    <source>
        <strain evidence="10">S2</strain>
        <tissue evidence="10">Leaf</tissue>
    </source>
</reference>
<dbReference type="Proteomes" id="UP000327157">
    <property type="component" value="Chromosome 8"/>
</dbReference>
<keyword evidence="4 9" id="KW-0812">Transmembrane</keyword>
<comment type="function">
    <text evidence="1">Fluoride channel required for the rapid expulsion of cytoplasmic fluoride.</text>
</comment>
<proteinExistence type="inferred from homology"/>
<evidence type="ECO:0000256" key="9">
    <source>
        <dbReference type="SAM" id="Phobius"/>
    </source>
</evidence>
<evidence type="ECO:0000256" key="6">
    <source>
        <dbReference type="ARBA" id="ARBA00023136"/>
    </source>
</evidence>
<organism evidence="10 11">
    <name type="scientific">Pyrus ussuriensis x Pyrus communis</name>
    <dbReference type="NCBI Taxonomy" id="2448454"/>
    <lineage>
        <taxon>Eukaryota</taxon>
        <taxon>Viridiplantae</taxon>
        <taxon>Streptophyta</taxon>
        <taxon>Embryophyta</taxon>
        <taxon>Tracheophyta</taxon>
        <taxon>Spermatophyta</taxon>
        <taxon>Magnoliopsida</taxon>
        <taxon>eudicotyledons</taxon>
        <taxon>Gunneridae</taxon>
        <taxon>Pentapetalae</taxon>
        <taxon>rosids</taxon>
        <taxon>fabids</taxon>
        <taxon>Rosales</taxon>
        <taxon>Rosaceae</taxon>
        <taxon>Amygdaloideae</taxon>
        <taxon>Maleae</taxon>
        <taxon>Pyrus</taxon>
    </lineage>
</organism>
<evidence type="ECO:0000256" key="8">
    <source>
        <dbReference type="ARBA" id="ARBA00035585"/>
    </source>
</evidence>
<dbReference type="InterPro" id="IPR003691">
    <property type="entry name" value="FluC"/>
</dbReference>
<comment type="catalytic activity">
    <reaction evidence="8">
        <text>fluoride(in) = fluoride(out)</text>
        <dbReference type="Rhea" id="RHEA:76159"/>
        <dbReference type="ChEBI" id="CHEBI:17051"/>
    </reaction>
    <physiologicalReaction direction="left-to-right" evidence="8">
        <dbReference type="Rhea" id="RHEA:76160"/>
    </physiologicalReaction>
</comment>
<reference evidence="11" key="2">
    <citation type="submission" date="2019-10" db="EMBL/GenBank/DDBJ databases">
        <title>A de novo genome assembly of a pear dwarfing rootstock.</title>
        <authorList>
            <person name="Wang F."/>
            <person name="Wang J."/>
            <person name="Li S."/>
            <person name="Zhang Y."/>
            <person name="Fang M."/>
            <person name="Ma L."/>
            <person name="Zhao Y."/>
            <person name="Jiang S."/>
        </authorList>
    </citation>
    <scope>NUCLEOTIDE SEQUENCE [LARGE SCALE GENOMIC DNA]</scope>
</reference>
<keyword evidence="11" id="KW-1185">Reference proteome</keyword>
<dbReference type="GO" id="GO:1903425">
    <property type="term" value="F:fluoride transmembrane transporter activity"/>
    <property type="evidence" value="ECO:0007669"/>
    <property type="project" value="TreeGrafter"/>
</dbReference>
<evidence type="ECO:0000256" key="1">
    <source>
        <dbReference type="ARBA" id="ARBA00002598"/>
    </source>
</evidence>
<evidence type="ECO:0000256" key="4">
    <source>
        <dbReference type="ARBA" id="ARBA00022692"/>
    </source>
</evidence>
<dbReference type="AlphaFoldDB" id="A0A5N5I0A7"/>
<dbReference type="PROSITE" id="PS51257">
    <property type="entry name" value="PROKAR_LIPOPROTEIN"/>
    <property type="match status" value="1"/>
</dbReference>
<dbReference type="PANTHER" id="PTHR28259:SF1">
    <property type="entry name" value="FLUORIDE EXPORT PROTEIN 1-RELATED"/>
    <property type="match status" value="1"/>
</dbReference>
<evidence type="ECO:0000313" key="10">
    <source>
        <dbReference type="EMBL" id="KAB2629074.1"/>
    </source>
</evidence>
<evidence type="ECO:0000256" key="5">
    <source>
        <dbReference type="ARBA" id="ARBA00022989"/>
    </source>
</evidence>
<dbReference type="GO" id="GO:0005886">
    <property type="term" value="C:plasma membrane"/>
    <property type="evidence" value="ECO:0007669"/>
    <property type="project" value="UniProtKB-SubCell"/>
</dbReference>
<accession>A0A5N5I0A7</accession>
<sequence length="136" mass="14802">MGNPIRHMKAGLLKWVPFGTLFANVSAACVMAALSSVKKAVNTKTCDIVAKGIQFGFLGCTSTVSTFIAEFNEMRESKYSRRAYAYAMATICTSFAVSPDRAATNASLDTTKFLLYNRLVLSSWGGWEPVLLVLQS</sequence>
<reference evidence="10 11" key="1">
    <citation type="submission" date="2019-09" db="EMBL/GenBank/DDBJ databases">
        <authorList>
            <person name="Ou C."/>
        </authorList>
    </citation>
    <scope>NUCLEOTIDE SEQUENCE [LARGE SCALE GENOMIC DNA]</scope>
    <source>
        <strain evidence="10">S2</strain>
        <tissue evidence="10">Leaf</tissue>
    </source>
</reference>
<evidence type="ECO:0008006" key="12">
    <source>
        <dbReference type="Google" id="ProtNLM"/>
    </source>
</evidence>
<gene>
    <name evidence="10" type="ORF">D8674_033869</name>
</gene>
<comment type="subcellular location">
    <subcellularLocation>
        <location evidence="2">Cell membrane</location>
        <topology evidence="2">Multi-pass membrane protein</topology>
    </subcellularLocation>
</comment>
<keyword evidence="6 9" id="KW-0472">Membrane</keyword>
<dbReference type="OrthoDB" id="409792at2759"/>
<evidence type="ECO:0000256" key="7">
    <source>
        <dbReference type="ARBA" id="ARBA00035120"/>
    </source>
</evidence>
<comment type="similarity">
    <text evidence="7">Belongs to the fluoride channel Fluc/FEX (TC 1.A.43) family.</text>
</comment>
<comment type="caution">
    <text evidence="10">The sequence shown here is derived from an EMBL/GenBank/DDBJ whole genome shotgun (WGS) entry which is preliminary data.</text>
</comment>
<keyword evidence="5 9" id="KW-1133">Transmembrane helix</keyword>
<dbReference type="PANTHER" id="PTHR28259">
    <property type="entry name" value="FLUORIDE EXPORT PROTEIN 1-RELATED"/>
    <property type="match status" value="1"/>
</dbReference>
<feature type="transmembrane region" description="Helical" evidence="9">
    <location>
        <begin position="12"/>
        <end position="33"/>
    </location>
</feature>
<dbReference type="Pfam" id="PF02537">
    <property type="entry name" value="CRCB"/>
    <property type="match status" value="1"/>
</dbReference>
<keyword evidence="3" id="KW-1003">Cell membrane</keyword>
<evidence type="ECO:0000256" key="2">
    <source>
        <dbReference type="ARBA" id="ARBA00004651"/>
    </source>
</evidence>
<name>A0A5N5I0A7_9ROSA</name>